<organism evidence="1 2">
    <name type="scientific">Plantactinospora soyae</name>
    <dbReference type="NCBI Taxonomy" id="1544732"/>
    <lineage>
        <taxon>Bacteria</taxon>
        <taxon>Bacillati</taxon>
        <taxon>Actinomycetota</taxon>
        <taxon>Actinomycetes</taxon>
        <taxon>Micromonosporales</taxon>
        <taxon>Micromonosporaceae</taxon>
        <taxon>Plantactinospora</taxon>
    </lineage>
</organism>
<sequence length="93" mass="10139">MPVPTVDPHRRDPAEIDSAASYRPTDPVWVYRSGTWRAGVVEAASALAATVTYRPNSARGTGVDTLTAQYMIRRADPDPLLDGESNIQTVGRR</sequence>
<evidence type="ECO:0000313" key="2">
    <source>
        <dbReference type="Proteomes" id="UP000649753"/>
    </source>
</evidence>
<name>A0A927MFB6_9ACTN</name>
<dbReference type="EMBL" id="JADBEB010000001">
    <property type="protein sequence ID" value="MBE1490090.1"/>
    <property type="molecule type" value="Genomic_DNA"/>
</dbReference>
<accession>A0A927MFB6</accession>
<dbReference type="RefSeq" id="WP_192769432.1">
    <property type="nucleotide sequence ID" value="NZ_JADBEB010000001.1"/>
</dbReference>
<comment type="caution">
    <text evidence="1">The sequence shown here is derived from an EMBL/GenBank/DDBJ whole genome shotgun (WGS) entry which is preliminary data.</text>
</comment>
<protein>
    <submittedName>
        <fullName evidence="1">Uncharacterized protein</fullName>
    </submittedName>
</protein>
<evidence type="ECO:0000313" key="1">
    <source>
        <dbReference type="EMBL" id="MBE1490090.1"/>
    </source>
</evidence>
<proteinExistence type="predicted"/>
<keyword evidence="2" id="KW-1185">Reference proteome</keyword>
<gene>
    <name evidence="1" type="ORF">H4W31_005728</name>
</gene>
<dbReference type="Proteomes" id="UP000649753">
    <property type="component" value="Unassembled WGS sequence"/>
</dbReference>
<dbReference type="AlphaFoldDB" id="A0A927MFB6"/>
<reference evidence="1" key="1">
    <citation type="submission" date="2020-10" db="EMBL/GenBank/DDBJ databases">
        <title>Sequencing the genomes of 1000 actinobacteria strains.</title>
        <authorList>
            <person name="Klenk H.-P."/>
        </authorList>
    </citation>
    <scope>NUCLEOTIDE SEQUENCE</scope>
    <source>
        <strain evidence="1">DSM 46832</strain>
    </source>
</reference>